<accession>A0A7W6J525</accession>
<gene>
    <name evidence="3" type="ORF">GGR23_002123</name>
</gene>
<dbReference type="Proteomes" id="UP000528286">
    <property type="component" value="Unassembled WGS sequence"/>
</dbReference>
<dbReference type="EMBL" id="JACIEZ010000003">
    <property type="protein sequence ID" value="MBB4064936.1"/>
    <property type="molecule type" value="Genomic_DNA"/>
</dbReference>
<proteinExistence type="predicted"/>
<feature type="domain" description="Phasin" evidence="2">
    <location>
        <begin position="12"/>
        <end position="102"/>
    </location>
</feature>
<evidence type="ECO:0000256" key="1">
    <source>
        <dbReference type="SAM" id="MobiDB-lite"/>
    </source>
</evidence>
<evidence type="ECO:0000259" key="2">
    <source>
        <dbReference type="Pfam" id="PF09361"/>
    </source>
</evidence>
<evidence type="ECO:0000313" key="3">
    <source>
        <dbReference type="EMBL" id="MBB4064936.1"/>
    </source>
</evidence>
<sequence length="129" mass="13753">MFNFDEASLKGKEVMDGMLKSYADITKAYQTLATEAADLSKKAYMDGVAHVEALSSVKTPEAALDLNMSYMRTSYEAAVASMTRLGELYVDLARTAYKPFEAPVAKKPAGKPAQAAPVTPVPAQAVNAA</sequence>
<organism evidence="3 4">
    <name type="scientific">Gellertiella hungarica</name>
    <dbReference type="NCBI Taxonomy" id="1572859"/>
    <lineage>
        <taxon>Bacteria</taxon>
        <taxon>Pseudomonadati</taxon>
        <taxon>Pseudomonadota</taxon>
        <taxon>Alphaproteobacteria</taxon>
        <taxon>Hyphomicrobiales</taxon>
        <taxon>Rhizobiaceae</taxon>
        <taxon>Gellertiella</taxon>
    </lineage>
</organism>
<dbReference type="RefSeq" id="WP_183366225.1">
    <property type="nucleotide sequence ID" value="NZ_JACIEZ010000003.1"/>
</dbReference>
<keyword evidence="4" id="KW-1185">Reference proteome</keyword>
<dbReference type="InterPro" id="IPR018968">
    <property type="entry name" value="Phasin"/>
</dbReference>
<evidence type="ECO:0000313" key="4">
    <source>
        <dbReference type="Proteomes" id="UP000528286"/>
    </source>
</evidence>
<dbReference type="Pfam" id="PF09361">
    <property type="entry name" value="Phasin_2"/>
    <property type="match status" value="1"/>
</dbReference>
<name>A0A7W6J525_9HYPH</name>
<dbReference type="AlphaFoldDB" id="A0A7W6J525"/>
<reference evidence="3 4" key="1">
    <citation type="submission" date="2020-08" db="EMBL/GenBank/DDBJ databases">
        <title>Genomic Encyclopedia of Type Strains, Phase IV (KMG-IV): sequencing the most valuable type-strain genomes for metagenomic binning, comparative biology and taxonomic classification.</title>
        <authorList>
            <person name="Goeker M."/>
        </authorList>
    </citation>
    <scope>NUCLEOTIDE SEQUENCE [LARGE SCALE GENOMIC DNA]</scope>
    <source>
        <strain evidence="3 4">DSM 29853</strain>
    </source>
</reference>
<protein>
    <recommendedName>
        <fullName evidence="2">Phasin domain-containing protein</fullName>
    </recommendedName>
</protein>
<feature type="region of interest" description="Disordered" evidence="1">
    <location>
        <begin position="107"/>
        <end position="129"/>
    </location>
</feature>
<comment type="caution">
    <text evidence="3">The sequence shown here is derived from an EMBL/GenBank/DDBJ whole genome shotgun (WGS) entry which is preliminary data.</text>
</comment>